<comment type="caution">
    <text evidence="2">The sequence shown here is derived from an EMBL/GenBank/DDBJ whole genome shotgun (WGS) entry which is preliminary data.</text>
</comment>
<evidence type="ECO:0000313" key="2">
    <source>
        <dbReference type="EMBL" id="KAK9417367.1"/>
    </source>
</evidence>
<dbReference type="Proteomes" id="UP001408356">
    <property type="component" value="Unassembled WGS sequence"/>
</dbReference>
<evidence type="ECO:0000313" key="3">
    <source>
        <dbReference type="Proteomes" id="UP001408356"/>
    </source>
</evidence>
<evidence type="ECO:0000256" key="1">
    <source>
        <dbReference type="SAM" id="MobiDB-lite"/>
    </source>
</evidence>
<keyword evidence="3" id="KW-1185">Reference proteome</keyword>
<accession>A0ABR2URS8</accession>
<organism evidence="2 3">
    <name type="scientific">Seiridium unicorne</name>
    <dbReference type="NCBI Taxonomy" id="138068"/>
    <lineage>
        <taxon>Eukaryota</taxon>
        <taxon>Fungi</taxon>
        <taxon>Dikarya</taxon>
        <taxon>Ascomycota</taxon>
        <taxon>Pezizomycotina</taxon>
        <taxon>Sordariomycetes</taxon>
        <taxon>Xylariomycetidae</taxon>
        <taxon>Amphisphaeriales</taxon>
        <taxon>Sporocadaceae</taxon>
        <taxon>Seiridium</taxon>
    </lineage>
</organism>
<gene>
    <name evidence="2" type="ORF">SUNI508_08947</name>
</gene>
<protein>
    <submittedName>
        <fullName evidence="2">Uncharacterized protein</fullName>
    </submittedName>
</protein>
<feature type="region of interest" description="Disordered" evidence="1">
    <location>
        <begin position="1"/>
        <end position="33"/>
    </location>
</feature>
<name>A0ABR2URS8_9PEZI</name>
<reference evidence="2 3" key="1">
    <citation type="journal article" date="2024" name="J. Plant Pathol.">
        <title>Sequence and assembly of the genome of Seiridium unicorne, isolate CBS 538.82, causal agent of cypress canker disease.</title>
        <authorList>
            <person name="Scali E."/>
            <person name="Rocca G.D."/>
            <person name="Danti R."/>
            <person name="Garbelotto M."/>
            <person name="Barberini S."/>
            <person name="Baroncelli R."/>
            <person name="Emiliani G."/>
        </authorList>
    </citation>
    <scope>NUCLEOTIDE SEQUENCE [LARGE SCALE GENOMIC DNA]</scope>
    <source>
        <strain evidence="2 3">BM-138-508</strain>
    </source>
</reference>
<dbReference type="EMBL" id="JARVKF010000399">
    <property type="protein sequence ID" value="KAK9417367.1"/>
    <property type="molecule type" value="Genomic_DNA"/>
</dbReference>
<sequence length="140" mass="15838">MKATTNKPLARDQGPHSPLPRPNTFANGSLEQRTTRKKWEVLSSCMNAPREAAQMEQSIQVSAPSSHLTEGDLESMKVVLSDLAERLDRFVESFAGDEFSDELRTVAKDLVGVMTEHLKNDSLGRDRWEALRSHQRGRRY</sequence>
<proteinExistence type="predicted"/>